<dbReference type="InterPro" id="IPR021151">
    <property type="entry name" value="GINS_A"/>
</dbReference>
<dbReference type="InterPro" id="IPR036224">
    <property type="entry name" value="GINS_bundle-like_dom_sf"/>
</dbReference>
<evidence type="ECO:0000313" key="6">
    <source>
        <dbReference type="EMBL" id="KAF3433442.1"/>
    </source>
</evidence>
<dbReference type="SUPFAM" id="SSF158573">
    <property type="entry name" value="GINS helical bundle-like"/>
    <property type="match status" value="1"/>
</dbReference>
<dbReference type="PANTHER" id="PTHR22768:SF0">
    <property type="entry name" value="DNA REPLICATION COMPLEX GINS PROTEIN PSF3"/>
    <property type="match status" value="1"/>
</dbReference>
<dbReference type="GO" id="GO:0000811">
    <property type="term" value="C:GINS complex"/>
    <property type="evidence" value="ECO:0007669"/>
    <property type="project" value="TreeGrafter"/>
</dbReference>
<dbReference type="CDD" id="cd11713">
    <property type="entry name" value="GINS_A_psf3"/>
    <property type="match status" value="1"/>
</dbReference>
<evidence type="ECO:0000256" key="1">
    <source>
        <dbReference type="ARBA" id="ARBA00004123"/>
    </source>
</evidence>
<dbReference type="CDD" id="cd21693">
    <property type="entry name" value="GINS_B_Psf3"/>
    <property type="match status" value="1"/>
</dbReference>
<dbReference type="SUPFAM" id="SSF160059">
    <property type="entry name" value="PriA/YqbF domain"/>
    <property type="match status" value="1"/>
</dbReference>
<sequence>MANFYDFDDIIAEDEVHTNSPFPLVSVVFQKEANGVGIDPSSETDCVKPGSKVELPFWLASELHLRQVGTMKVPACFNQRTKLELGADATCVDLRSRSPYFYEFGCKIAPLVGDRDLGSFLLSAFKNRYQEVLAKAHNAAFSTASKCSTLLTREETSMYEAAQSSMAAFKKWRVGGPKFQRASILGRKRKPAD</sequence>
<dbReference type="Gene3D" id="1.20.58.2050">
    <property type="match status" value="1"/>
</dbReference>
<dbReference type="OrthoDB" id="10251744at2759"/>
<keyword evidence="3" id="KW-0235">DNA replication</keyword>
<accession>A0A8K0DLQ3</accession>
<evidence type="ECO:0000256" key="4">
    <source>
        <dbReference type="ARBA" id="ARBA00023242"/>
    </source>
</evidence>
<keyword evidence="7" id="KW-1185">Reference proteome</keyword>
<evidence type="ECO:0000256" key="3">
    <source>
        <dbReference type="ARBA" id="ARBA00022705"/>
    </source>
</evidence>
<comment type="subcellular location">
    <subcellularLocation>
        <location evidence="1">Nucleus</location>
    </subcellularLocation>
</comment>
<dbReference type="Proteomes" id="UP000796880">
    <property type="component" value="Unassembled WGS sequence"/>
</dbReference>
<dbReference type="PANTHER" id="PTHR22768">
    <property type="entry name" value="DNA REPLICATION COMPLEX GINS PROTEIN PSF3"/>
    <property type="match status" value="1"/>
</dbReference>
<evidence type="ECO:0000259" key="5">
    <source>
        <dbReference type="Pfam" id="PF05916"/>
    </source>
</evidence>
<comment type="similarity">
    <text evidence="2">Belongs to the GINS3/PSF3 family.</text>
</comment>
<dbReference type="AlphaFoldDB" id="A0A8K0DLQ3"/>
<dbReference type="EMBL" id="VOIH02000011">
    <property type="protein sequence ID" value="KAF3433442.1"/>
    <property type="molecule type" value="Genomic_DNA"/>
</dbReference>
<evidence type="ECO:0000313" key="7">
    <source>
        <dbReference type="Proteomes" id="UP000796880"/>
    </source>
</evidence>
<dbReference type="GO" id="GO:1902975">
    <property type="term" value="P:mitotic DNA replication initiation"/>
    <property type="evidence" value="ECO:0007669"/>
    <property type="project" value="TreeGrafter"/>
</dbReference>
<comment type="caution">
    <text evidence="6">The sequence shown here is derived from an EMBL/GenBank/DDBJ whole genome shotgun (WGS) entry which is preliminary data.</text>
</comment>
<name>A0A8K0DLQ3_9ROSA</name>
<dbReference type="InterPro" id="IPR038437">
    <property type="entry name" value="GINS_Psf3_sf"/>
</dbReference>
<gene>
    <name evidence="6" type="ORF">FNV43_RR24544</name>
</gene>
<feature type="domain" description="GINS subunit" evidence="5">
    <location>
        <begin position="77"/>
        <end position="172"/>
    </location>
</feature>
<protein>
    <recommendedName>
        <fullName evidence="5">GINS subunit domain-containing protein</fullName>
    </recommendedName>
</protein>
<keyword evidence="4" id="KW-0539">Nucleus</keyword>
<organism evidence="6 7">
    <name type="scientific">Rhamnella rubrinervis</name>
    <dbReference type="NCBI Taxonomy" id="2594499"/>
    <lineage>
        <taxon>Eukaryota</taxon>
        <taxon>Viridiplantae</taxon>
        <taxon>Streptophyta</taxon>
        <taxon>Embryophyta</taxon>
        <taxon>Tracheophyta</taxon>
        <taxon>Spermatophyta</taxon>
        <taxon>Magnoliopsida</taxon>
        <taxon>eudicotyledons</taxon>
        <taxon>Gunneridae</taxon>
        <taxon>Pentapetalae</taxon>
        <taxon>rosids</taxon>
        <taxon>fabids</taxon>
        <taxon>Rosales</taxon>
        <taxon>Rhamnaceae</taxon>
        <taxon>rhamnoid group</taxon>
        <taxon>Rhamneae</taxon>
        <taxon>Rhamnella</taxon>
    </lineage>
</organism>
<dbReference type="InterPro" id="IPR010492">
    <property type="entry name" value="GINS_Psf3"/>
</dbReference>
<proteinExistence type="inferred from homology"/>
<evidence type="ECO:0000256" key="2">
    <source>
        <dbReference type="ARBA" id="ARBA00006343"/>
    </source>
</evidence>
<dbReference type="Pfam" id="PF05916">
    <property type="entry name" value="Sld5"/>
    <property type="match status" value="1"/>
</dbReference>
<reference evidence="6" key="1">
    <citation type="submission" date="2020-03" db="EMBL/GenBank/DDBJ databases">
        <title>A high-quality chromosome-level genome assembly of a woody plant with both climbing and erect habits, Rhamnella rubrinervis.</title>
        <authorList>
            <person name="Lu Z."/>
            <person name="Yang Y."/>
            <person name="Zhu X."/>
            <person name="Sun Y."/>
        </authorList>
    </citation>
    <scope>NUCLEOTIDE SEQUENCE</scope>
    <source>
        <strain evidence="6">BYM</strain>
        <tissue evidence="6">Leaf</tissue>
    </source>
</reference>